<dbReference type="PANTHER" id="PTHR11712:SF336">
    <property type="entry name" value="3-OXOACYL-[ACYL-CARRIER-PROTEIN] SYNTHASE, MITOCHONDRIAL"/>
    <property type="match status" value="1"/>
</dbReference>
<dbReference type="SMR" id="A0A0M2USV6"/>
<evidence type="ECO:0000313" key="6">
    <source>
        <dbReference type="Proteomes" id="UP000034954"/>
    </source>
</evidence>
<dbReference type="Gene3D" id="3.40.47.10">
    <property type="match status" value="1"/>
</dbReference>
<dbReference type="Pfam" id="PF00109">
    <property type="entry name" value="ketoacyl-synt"/>
    <property type="match status" value="1"/>
</dbReference>
<keyword evidence="6" id="KW-1185">Reference proteome</keyword>
<evidence type="ECO:0000259" key="4">
    <source>
        <dbReference type="PROSITE" id="PS52004"/>
    </source>
</evidence>
<dbReference type="InterPro" id="IPR020841">
    <property type="entry name" value="PKS_Beta-ketoAc_synthase_dom"/>
</dbReference>
<dbReference type="Proteomes" id="UP000034954">
    <property type="component" value="Unassembled WGS sequence"/>
</dbReference>
<dbReference type="SUPFAM" id="SSF53901">
    <property type="entry name" value="Thiolase-like"/>
    <property type="match status" value="2"/>
</dbReference>
<reference evidence="5 6" key="1">
    <citation type="journal article" date="2013" name="BMC Microbiol.">
        <title>Identification of the type II cytochrome c maturation pathway in anammox bacteria by comparative genomics.</title>
        <authorList>
            <person name="Ferousi C."/>
            <person name="Speth D.R."/>
            <person name="Reimann J."/>
            <person name="Op den Camp H.J."/>
            <person name="Allen J.W."/>
            <person name="Keltjens J.T."/>
            <person name="Jetten M.S."/>
        </authorList>
    </citation>
    <scope>NUCLEOTIDE SEQUENCE [LARGE SCALE GENOMIC DNA]</scope>
    <source>
        <strain evidence="5">RU1</strain>
    </source>
</reference>
<dbReference type="PROSITE" id="PS00606">
    <property type="entry name" value="KS3_1"/>
    <property type="match status" value="1"/>
</dbReference>
<dbReference type="FunFam" id="3.40.47.10:FF:000029">
    <property type="entry name" value="3-oxoacyl-[acyl-carrier-protein] synthase 1"/>
    <property type="match status" value="1"/>
</dbReference>
<dbReference type="InterPro" id="IPR018201">
    <property type="entry name" value="Ketoacyl_synth_AS"/>
</dbReference>
<gene>
    <name evidence="5" type="ORF">BROFUL_02171</name>
</gene>
<dbReference type="CDD" id="cd00834">
    <property type="entry name" value="KAS_I_II"/>
    <property type="match status" value="1"/>
</dbReference>
<dbReference type="PANTHER" id="PTHR11712">
    <property type="entry name" value="POLYKETIDE SYNTHASE-RELATED"/>
    <property type="match status" value="1"/>
</dbReference>
<evidence type="ECO:0000256" key="3">
    <source>
        <dbReference type="RuleBase" id="RU003694"/>
    </source>
</evidence>
<organism evidence="5 6">
    <name type="scientific">Candidatus Brocadia fulgida</name>
    <dbReference type="NCBI Taxonomy" id="380242"/>
    <lineage>
        <taxon>Bacteria</taxon>
        <taxon>Pseudomonadati</taxon>
        <taxon>Planctomycetota</taxon>
        <taxon>Candidatus Brocadiia</taxon>
        <taxon>Candidatus Brocadiales</taxon>
        <taxon>Candidatus Brocadiaceae</taxon>
        <taxon>Candidatus Brocadia</taxon>
    </lineage>
</organism>
<dbReference type="InterPro" id="IPR016039">
    <property type="entry name" value="Thiolase-like"/>
</dbReference>
<dbReference type="AlphaFoldDB" id="A0A0M2USV6"/>
<keyword evidence="2 3" id="KW-0808">Transferase</keyword>
<dbReference type="InterPro" id="IPR000794">
    <property type="entry name" value="Beta-ketoacyl_synthase"/>
</dbReference>
<proteinExistence type="inferred from homology"/>
<accession>A0A0M2USV6</accession>
<dbReference type="EMBL" id="LAQJ01000214">
    <property type="protein sequence ID" value="KKO19128.1"/>
    <property type="molecule type" value="Genomic_DNA"/>
</dbReference>
<evidence type="ECO:0000256" key="2">
    <source>
        <dbReference type="ARBA" id="ARBA00022679"/>
    </source>
</evidence>
<name>A0A0M2USV6_9BACT</name>
<dbReference type="Pfam" id="PF02801">
    <property type="entry name" value="Ketoacyl-synt_C"/>
    <property type="match status" value="1"/>
</dbReference>
<dbReference type="NCBIfam" id="NF005589">
    <property type="entry name" value="PRK07314.1"/>
    <property type="match status" value="1"/>
</dbReference>
<dbReference type="PROSITE" id="PS52004">
    <property type="entry name" value="KS3_2"/>
    <property type="match status" value="1"/>
</dbReference>
<dbReference type="InterPro" id="IPR014031">
    <property type="entry name" value="Ketoacyl_synth_C"/>
</dbReference>
<sequence length="408" mass="43438">MNKRVVITGVGMITPIGSGKEGFWSNLIAGASGVDDVSCIDTSEYKVHKGCEVKNFKYSDYIKNGVLKKIGKGSQFAIAATRLALDDAGLDLGKTALERIGVSVGTTAGEIQILEKVNYIRHKDGEDKVDPDLFLMHPCNNIPANVAIEFGFKGPNTIIPTACAAGNYAIGYAYDLIKFGRVDLMVAGGSDPFSKVAYTGFARLGAIAPEICQPFDKNRKGMMVGEGAGMLLLESLDHAIQRNANIYAEIIGYGLSCDAYHITIPHPDGEGVVSAMKKALKSAHLQPGDVQYVSAHGTGTPANDKAETISIKKVFGNKPEHLAISSIKSMMGHTMGAASAIEAITCALVVQNDIIPPTINYETPDPECDLDYVPNIARKQKVTIALNNAHAFGGNNSCLVVKKFTGKT</sequence>
<evidence type="ECO:0000256" key="1">
    <source>
        <dbReference type="ARBA" id="ARBA00008467"/>
    </source>
</evidence>
<dbReference type="PATRIC" id="fig|380242.3.peg.2709"/>
<dbReference type="GO" id="GO:0006633">
    <property type="term" value="P:fatty acid biosynthetic process"/>
    <property type="evidence" value="ECO:0007669"/>
    <property type="project" value="InterPro"/>
</dbReference>
<dbReference type="GO" id="GO:0005829">
    <property type="term" value="C:cytosol"/>
    <property type="evidence" value="ECO:0007669"/>
    <property type="project" value="TreeGrafter"/>
</dbReference>
<dbReference type="GO" id="GO:0004315">
    <property type="term" value="F:3-oxoacyl-[acyl-carrier-protein] synthase activity"/>
    <property type="evidence" value="ECO:0007669"/>
    <property type="project" value="InterPro"/>
</dbReference>
<dbReference type="SMART" id="SM00825">
    <property type="entry name" value="PKS_KS"/>
    <property type="match status" value="1"/>
</dbReference>
<evidence type="ECO:0000313" key="5">
    <source>
        <dbReference type="EMBL" id="KKO19128.1"/>
    </source>
</evidence>
<feature type="domain" description="Ketosynthase family 3 (KS3)" evidence="4">
    <location>
        <begin position="2"/>
        <end position="403"/>
    </location>
</feature>
<protein>
    <submittedName>
        <fullName evidence="5">3-oxoacyl-(Acyl-carrier-protein) synthase</fullName>
    </submittedName>
</protein>
<comment type="similarity">
    <text evidence="1 3">Belongs to the thiolase-like superfamily. Beta-ketoacyl-ACP synthases family.</text>
</comment>
<dbReference type="InterPro" id="IPR014030">
    <property type="entry name" value="Ketoacyl_synth_N"/>
</dbReference>
<comment type="caution">
    <text evidence="5">The sequence shown here is derived from an EMBL/GenBank/DDBJ whole genome shotgun (WGS) entry which is preliminary data.</text>
</comment>